<name>A0A9D9H0U8_9BACT</name>
<accession>A0A9D9H0U8</accession>
<dbReference type="EMBL" id="JADIMZ010000034">
    <property type="protein sequence ID" value="MBO8432186.1"/>
    <property type="molecule type" value="Genomic_DNA"/>
</dbReference>
<comment type="caution">
    <text evidence="1">The sequence shown here is derived from an EMBL/GenBank/DDBJ whole genome shotgun (WGS) entry which is preliminary data.</text>
</comment>
<protein>
    <submittedName>
        <fullName evidence="1">Uncharacterized protein</fullName>
    </submittedName>
</protein>
<dbReference type="AlphaFoldDB" id="A0A9D9H0U8"/>
<evidence type="ECO:0000313" key="2">
    <source>
        <dbReference type="Proteomes" id="UP000823612"/>
    </source>
</evidence>
<sequence>MRSSLKKHLSRPESRRKQRKTFFTKTFHCLGSFCIGLFCLGLHGCGDPVDYGEIPWEDIDVNFRVYPYSLDNVLMATGNSKVFEDQGMWGVFVYHIGYMDEPFVAFDLACPFDCRSNDCQVTYSKEDEAFISRCGQKFSTYTGFCSTVSGYSLFKYNITYAEDGSFFVSK</sequence>
<gene>
    <name evidence="1" type="ORF">IAB08_02680</name>
</gene>
<evidence type="ECO:0000313" key="1">
    <source>
        <dbReference type="EMBL" id="MBO8432186.1"/>
    </source>
</evidence>
<dbReference type="Proteomes" id="UP000823612">
    <property type="component" value="Unassembled WGS sequence"/>
</dbReference>
<reference evidence="1" key="2">
    <citation type="journal article" date="2021" name="PeerJ">
        <title>Extensive microbial diversity within the chicken gut microbiome revealed by metagenomics and culture.</title>
        <authorList>
            <person name="Gilroy R."/>
            <person name="Ravi A."/>
            <person name="Getino M."/>
            <person name="Pursley I."/>
            <person name="Horton D.L."/>
            <person name="Alikhan N.F."/>
            <person name="Baker D."/>
            <person name="Gharbi K."/>
            <person name="Hall N."/>
            <person name="Watson M."/>
            <person name="Adriaenssens E.M."/>
            <person name="Foster-Nyarko E."/>
            <person name="Jarju S."/>
            <person name="Secka A."/>
            <person name="Antonio M."/>
            <person name="Oren A."/>
            <person name="Chaudhuri R.R."/>
            <person name="La Ragione R."/>
            <person name="Hildebrand F."/>
            <person name="Pallen M.J."/>
        </authorList>
    </citation>
    <scope>NUCLEOTIDE SEQUENCE</scope>
    <source>
        <strain evidence="1">2889</strain>
    </source>
</reference>
<proteinExistence type="predicted"/>
<reference evidence="1" key="1">
    <citation type="submission" date="2020-10" db="EMBL/GenBank/DDBJ databases">
        <authorList>
            <person name="Gilroy R."/>
        </authorList>
    </citation>
    <scope>NUCLEOTIDE SEQUENCE</scope>
    <source>
        <strain evidence="1">2889</strain>
    </source>
</reference>
<organism evidence="1 2">
    <name type="scientific">Candidatus Pullibacteroides excrementavium</name>
    <dbReference type="NCBI Taxonomy" id="2840905"/>
    <lineage>
        <taxon>Bacteria</taxon>
        <taxon>Pseudomonadati</taxon>
        <taxon>Bacteroidota</taxon>
        <taxon>Bacteroidia</taxon>
        <taxon>Bacteroidales</taxon>
        <taxon>Candidatus Pullibacteroides</taxon>
    </lineage>
</organism>